<dbReference type="Gene3D" id="1.10.10.2120">
    <property type="match status" value="1"/>
</dbReference>
<protein>
    <recommendedName>
        <fullName evidence="1">Peptidase C45 hydrolase domain-containing protein</fullName>
    </recommendedName>
</protein>
<reference evidence="2 3" key="1">
    <citation type="submission" date="2015-01" db="EMBL/GenBank/DDBJ databases">
        <title>The Genome Sequence of Exophiala xenobiotica CBS118157.</title>
        <authorList>
            <consortium name="The Broad Institute Genomics Platform"/>
            <person name="Cuomo C."/>
            <person name="de Hoog S."/>
            <person name="Gorbushina A."/>
            <person name="Stielow B."/>
            <person name="Teixiera M."/>
            <person name="Abouelleil A."/>
            <person name="Chapman S.B."/>
            <person name="Priest M."/>
            <person name="Young S.K."/>
            <person name="Wortman J."/>
            <person name="Nusbaum C."/>
            <person name="Birren B."/>
        </authorList>
    </citation>
    <scope>NUCLEOTIDE SEQUENCE [LARGE SCALE GENOMIC DNA]</scope>
    <source>
        <strain evidence="2 3">CBS 118157</strain>
    </source>
</reference>
<dbReference type="GeneID" id="25333590"/>
<dbReference type="STRING" id="348802.A0A0D2E5T0"/>
<proteinExistence type="predicted"/>
<keyword evidence="3" id="KW-1185">Reference proteome</keyword>
<dbReference type="PANTHER" id="PTHR34180:SF1">
    <property type="entry name" value="BETA-ALANYL-DOPAMINE_CARCININE HYDROLASE"/>
    <property type="match status" value="1"/>
</dbReference>
<dbReference type="InterPro" id="IPR005079">
    <property type="entry name" value="Peptidase_C45_hydrolase"/>
</dbReference>
<dbReference type="InterPro" id="IPR047801">
    <property type="entry name" value="Peptidase_C45"/>
</dbReference>
<dbReference type="InterPro" id="IPR047794">
    <property type="entry name" value="C45_proenzyme-like"/>
</dbReference>
<sequence>MLEVHCTGSPFEIGLEHGAKATAQIRSTIAFYADLFRKKCSLSWQAACLEAKKFAPHIHRHYPHLETEMRGIAEGAGVTYEEILALNVRSELFFGAAVDGCTSLSWKTDKASFVAQNWDWMVEQKENLVCLQIEQTGKPVIQMLTEAGMIGKIGLNSAGLGLCVNAIRCAGSDPYRTPIHIMWRIVLECTSIASAVRAIQAHGCAGACHMLIADPSGSIGVEVTHRTISSLEPDAKGRIFHSNHMLRKHPGTEMLWVDDSLTRVGRIRQLADQQQREITKESIQALLCDEENYPCSINRAQEGESDAASVFSISMNLTTAEARVLVGRPSSPEKVFTLRPRAINKL</sequence>
<dbReference type="EMBL" id="KN847323">
    <property type="protein sequence ID" value="KIW50060.1"/>
    <property type="molecule type" value="Genomic_DNA"/>
</dbReference>
<organism evidence="2 3">
    <name type="scientific">Exophiala xenobiotica</name>
    <dbReference type="NCBI Taxonomy" id="348802"/>
    <lineage>
        <taxon>Eukaryota</taxon>
        <taxon>Fungi</taxon>
        <taxon>Dikarya</taxon>
        <taxon>Ascomycota</taxon>
        <taxon>Pezizomycotina</taxon>
        <taxon>Eurotiomycetes</taxon>
        <taxon>Chaetothyriomycetidae</taxon>
        <taxon>Chaetothyriales</taxon>
        <taxon>Herpotrichiellaceae</taxon>
        <taxon>Exophiala</taxon>
    </lineage>
</organism>
<gene>
    <name evidence="2" type="ORF">PV05_11682</name>
</gene>
<dbReference type="Proteomes" id="UP000054342">
    <property type="component" value="Unassembled WGS sequence"/>
</dbReference>
<accession>A0A0D2E5T0</accession>
<dbReference type="NCBIfam" id="NF040521">
    <property type="entry name" value="C45_proenzyme"/>
    <property type="match status" value="1"/>
</dbReference>
<feature type="domain" description="Peptidase C45 hydrolase" evidence="1">
    <location>
        <begin position="106"/>
        <end position="330"/>
    </location>
</feature>
<dbReference type="PANTHER" id="PTHR34180">
    <property type="entry name" value="PEPTIDASE C45"/>
    <property type="match status" value="1"/>
</dbReference>
<dbReference type="AlphaFoldDB" id="A0A0D2E5T0"/>
<evidence type="ECO:0000259" key="1">
    <source>
        <dbReference type="Pfam" id="PF03417"/>
    </source>
</evidence>
<dbReference type="HOGENOM" id="CLU_037787_1_0_1"/>
<evidence type="ECO:0000313" key="2">
    <source>
        <dbReference type="EMBL" id="KIW50060.1"/>
    </source>
</evidence>
<dbReference type="RefSeq" id="XP_013310644.1">
    <property type="nucleotide sequence ID" value="XM_013455190.1"/>
</dbReference>
<dbReference type="Gene3D" id="3.60.60.10">
    <property type="entry name" value="Penicillin V Acylase, Chain A"/>
    <property type="match status" value="1"/>
</dbReference>
<dbReference type="Pfam" id="PF03417">
    <property type="entry name" value="AAT"/>
    <property type="match status" value="1"/>
</dbReference>
<dbReference type="OrthoDB" id="189997at2759"/>
<name>A0A0D2E5T0_9EURO</name>
<evidence type="ECO:0000313" key="3">
    <source>
        <dbReference type="Proteomes" id="UP000054342"/>
    </source>
</evidence>